<proteinExistence type="predicted"/>
<name>W9NDB3_FUSOX</name>
<dbReference type="EMBL" id="JH651036">
    <property type="protein sequence ID" value="EXA30753.1"/>
    <property type="molecule type" value="Genomic_DNA"/>
</dbReference>
<reference evidence="1" key="1">
    <citation type="submission" date="2011-10" db="EMBL/GenBank/DDBJ databases">
        <title>The Genome Sequence of Fusarium oxysporum HDV247.</title>
        <authorList>
            <consortium name="The Broad Institute Genome Sequencing Platform"/>
            <person name="Ma L.-J."/>
            <person name="Gale L.R."/>
            <person name="Schwartz D.C."/>
            <person name="Zhou S."/>
            <person name="Corby-Kistler H."/>
            <person name="Young S.K."/>
            <person name="Zeng Q."/>
            <person name="Gargeya S."/>
            <person name="Fitzgerald M."/>
            <person name="Haas B."/>
            <person name="Abouelleil A."/>
            <person name="Alvarado L."/>
            <person name="Arachchi H.M."/>
            <person name="Berlin A."/>
            <person name="Brown A."/>
            <person name="Chapman S.B."/>
            <person name="Chen Z."/>
            <person name="Dunbar C."/>
            <person name="Freedman E."/>
            <person name="Gearin G."/>
            <person name="Goldberg J."/>
            <person name="Griggs A."/>
            <person name="Gujja S."/>
            <person name="Heiman D."/>
            <person name="Howarth C."/>
            <person name="Larson L."/>
            <person name="Lui A."/>
            <person name="MacDonald P.J.P."/>
            <person name="Montmayeur A."/>
            <person name="Murphy C."/>
            <person name="Neiman D."/>
            <person name="Pearson M."/>
            <person name="Priest M."/>
            <person name="Roberts A."/>
            <person name="Saif S."/>
            <person name="Shea T."/>
            <person name="Shenoy N."/>
            <person name="Sisk P."/>
            <person name="Stolte C."/>
            <person name="Sykes S."/>
            <person name="Wortman J."/>
            <person name="Nusbaum C."/>
            <person name="Birren B."/>
        </authorList>
    </citation>
    <scope>NUCLEOTIDE SEQUENCE [LARGE SCALE GENOMIC DNA]</scope>
    <source>
        <strain evidence="1">HDV247</strain>
    </source>
</reference>
<accession>W9NDB3</accession>
<dbReference type="HOGENOM" id="CLU_2941792_0_0_1"/>
<evidence type="ECO:0000313" key="1">
    <source>
        <dbReference type="EMBL" id="EXA30753.1"/>
    </source>
</evidence>
<reference evidence="1" key="2">
    <citation type="submission" date="2012-05" db="EMBL/GenBank/DDBJ databases">
        <title>Annotation of the Genome Sequence of Fusarium oxysporum HDV247.</title>
        <authorList>
            <consortium name="The Broad Institute Genomics Platform"/>
            <person name="Ma L.-J."/>
            <person name="Corby-Kistler H."/>
            <person name="Broz K."/>
            <person name="Gale L.R."/>
            <person name="Jonkers W."/>
            <person name="O'Donnell K."/>
            <person name="Ploetz R."/>
            <person name="Steinberg C."/>
            <person name="Schwartz D.C."/>
            <person name="VanEtten H."/>
            <person name="Zhou S."/>
            <person name="Young S.K."/>
            <person name="Zeng Q."/>
            <person name="Gargeya S."/>
            <person name="Fitzgerald M."/>
            <person name="Abouelleil A."/>
            <person name="Alvarado L."/>
            <person name="Chapman S.B."/>
            <person name="Gainer-Dewar J."/>
            <person name="Goldberg J."/>
            <person name="Griggs A."/>
            <person name="Gujja S."/>
            <person name="Hansen M."/>
            <person name="Howarth C."/>
            <person name="Imamovic A."/>
            <person name="Ireland A."/>
            <person name="Larimer J."/>
            <person name="McCowan C."/>
            <person name="Murphy C."/>
            <person name="Pearson M."/>
            <person name="Poon T.W."/>
            <person name="Priest M."/>
            <person name="Roberts A."/>
            <person name="Saif S."/>
            <person name="Shea T."/>
            <person name="Sykes S."/>
            <person name="Wortman J."/>
            <person name="Nusbaum C."/>
            <person name="Birren B."/>
        </authorList>
    </citation>
    <scope>NUCLEOTIDE SEQUENCE</scope>
    <source>
        <strain evidence="1">HDV247</strain>
    </source>
</reference>
<dbReference type="Proteomes" id="UP000030751">
    <property type="component" value="Unassembled WGS sequence"/>
</dbReference>
<organism evidence="1">
    <name type="scientific">Fusarium oxysporum f. sp. pisi HDV247</name>
    <dbReference type="NCBI Taxonomy" id="1080344"/>
    <lineage>
        <taxon>Eukaryota</taxon>
        <taxon>Fungi</taxon>
        <taxon>Dikarya</taxon>
        <taxon>Ascomycota</taxon>
        <taxon>Pezizomycotina</taxon>
        <taxon>Sordariomycetes</taxon>
        <taxon>Hypocreomycetidae</taxon>
        <taxon>Hypocreales</taxon>
        <taxon>Nectriaceae</taxon>
        <taxon>Fusarium</taxon>
        <taxon>Fusarium oxysporum species complex</taxon>
    </lineage>
</organism>
<sequence length="60" mass="6474">MTRPAGSFTQLFLSHTSVGRSPMANTIRPLEIWSVTWSLFLALASSTPPALAAWPTSSLN</sequence>
<protein>
    <submittedName>
        <fullName evidence="1">Uncharacterized protein</fullName>
    </submittedName>
</protein>
<gene>
    <name evidence="1" type="ORF">FOVG_17915</name>
</gene>
<dbReference type="AlphaFoldDB" id="W9NDB3"/>